<evidence type="ECO:0000313" key="3">
    <source>
        <dbReference type="Proteomes" id="UP001500466"/>
    </source>
</evidence>
<comment type="caution">
    <text evidence="2">The sequence shown here is derived from an EMBL/GenBank/DDBJ whole genome shotgun (WGS) entry which is preliminary data.</text>
</comment>
<organism evidence="2 3">
    <name type="scientific">Yinghuangia aomiensis</name>
    <dbReference type="NCBI Taxonomy" id="676205"/>
    <lineage>
        <taxon>Bacteria</taxon>
        <taxon>Bacillati</taxon>
        <taxon>Actinomycetota</taxon>
        <taxon>Actinomycetes</taxon>
        <taxon>Kitasatosporales</taxon>
        <taxon>Streptomycetaceae</taxon>
        <taxon>Yinghuangia</taxon>
    </lineage>
</organism>
<evidence type="ECO:0000256" key="1">
    <source>
        <dbReference type="ARBA" id="ARBA00009580"/>
    </source>
</evidence>
<dbReference type="PANTHER" id="PTHR31126">
    <property type="entry name" value="TYROSINE-PROTEIN PHOSPHATASE"/>
    <property type="match status" value="1"/>
</dbReference>
<evidence type="ECO:0000313" key="2">
    <source>
        <dbReference type="EMBL" id="GAA4965929.1"/>
    </source>
</evidence>
<keyword evidence="3" id="KW-1185">Reference proteome</keyword>
<comment type="similarity">
    <text evidence="1">Belongs to the protein-tyrosine phosphatase family.</text>
</comment>
<dbReference type="RefSeq" id="WP_345676233.1">
    <property type="nucleotide sequence ID" value="NZ_BAABHS010000010.1"/>
</dbReference>
<dbReference type="SUPFAM" id="SSF52799">
    <property type="entry name" value="(Phosphotyrosine protein) phosphatases II"/>
    <property type="match status" value="1"/>
</dbReference>
<protein>
    <recommendedName>
        <fullName evidence="4">Protein-tyrosine phosphatase</fullName>
    </recommendedName>
</protein>
<evidence type="ECO:0008006" key="4">
    <source>
        <dbReference type="Google" id="ProtNLM"/>
    </source>
</evidence>
<accession>A0ABP9HAZ2</accession>
<dbReference type="PANTHER" id="PTHR31126:SF1">
    <property type="entry name" value="TYROSINE SPECIFIC PROTEIN PHOSPHATASES DOMAIN-CONTAINING PROTEIN"/>
    <property type="match status" value="1"/>
</dbReference>
<reference evidence="3" key="1">
    <citation type="journal article" date="2019" name="Int. J. Syst. Evol. Microbiol.">
        <title>The Global Catalogue of Microorganisms (GCM) 10K type strain sequencing project: providing services to taxonomists for standard genome sequencing and annotation.</title>
        <authorList>
            <consortium name="The Broad Institute Genomics Platform"/>
            <consortium name="The Broad Institute Genome Sequencing Center for Infectious Disease"/>
            <person name="Wu L."/>
            <person name="Ma J."/>
        </authorList>
    </citation>
    <scope>NUCLEOTIDE SEQUENCE [LARGE SCALE GENOMIC DNA]</scope>
    <source>
        <strain evidence="3">JCM 17986</strain>
    </source>
</reference>
<dbReference type="InterPro" id="IPR026893">
    <property type="entry name" value="Tyr/Ser_Pase_IphP-type"/>
</dbReference>
<dbReference type="Proteomes" id="UP001500466">
    <property type="component" value="Unassembled WGS sequence"/>
</dbReference>
<proteinExistence type="inferred from homology"/>
<dbReference type="EMBL" id="BAABHS010000010">
    <property type="protein sequence ID" value="GAA4965929.1"/>
    <property type="molecule type" value="Genomic_DNA"/>
</dbReference>
<dbReference type="Gene3D" id="3.90.190.10">
    <property type="entry name" value="Protein tyrosine phosphatase superfamily"/>
    <property type="match status" value="1"/>
</dbReference>
<sequence length="322" mass="33583">MVSGQFGMPENGAAARPVGRRLFAAGMAGAFAAAVLPGTRAQAAEGSGSAVAARPGGGGVRHIALSGAVNVRDLGGYRTAHGRTLRWGRVFRADALNKVTDGDLGTLRGLGIRTVVDFRGAPEIAKDGSDRIPAGAALVLNPVLDAAGATMAEAIGRALATGDLAYLDQLLGNGKAAALMMDGQRSMVTSEPARAGFGDTLRRIASKDETPLLYHCTAGKDRTGWMSALVLTALDVPDETIVADYVLSNEYRKASNEATYAFLASRGIDPALVRPLMEQSPEYIEESLATMRGAYGSVENYIRKGLGLSPSTVGHLRARLLD</sequence>
<dbReference type="Pfam" id="PF13350">
    <property type="entry name" value="Y_phosphatase3"/>
    <property type="match status" value="1"/>
</dbReference>
<dbReference type="InterPro" id="IPR029021">
    <property type="entry name" value="Prot-tyrosine_phosphatase-like"/>
</dbReference>
<name>A0ABP9HAZ2_9ACTN</name>
<gene>
    <name evidence="2" type="ORF">GCM10023205_32980</name>
</gene>